<name>A0A7U3ZK62_RUNSL</name>
<gene>
    <name evidence="1" type="ordered locus">Runsl_2258</name>
</gene>
<evidence type="ECO:0000313" key="2">
    <source>
        <dbReference type="Proteomes" id="UP000000493"/>
    </source>
</evidence>
<dbReference type="RefSeq" id="WP_013927981.1">
    <property type="nucleotide sequence ID" value="NC_015703.1"/>
</dbReference>
<reference evidence="2" key="1">
    <citation type="submission" date="2011-06" db="EMBL/GenBank/DDBJ databases">
        <title>The complete genome of chromosome of Runella slithyformis DSM 19594.</title>
        <authorList>
            <consortium name="US DOE Joint Genome Institute (JGI-PGF)"/>
            <person name="Lucas S."/>
            <person name="Han J."/>
            <person name="Lapidus A."/>
            <person name="Bruce D."/>
            <person name="Goodwin L."/>
            <person name="Pitluck S."/>
            <person name="Peters L."/>
            <person name="Kyrpides N."/>
            <person name="Mavromatis K."/>
            <person name="Ivanova N."/>
            <person name="Ovchinnikova G."/>
            <person name="Zhang X."/>
            <person name="Misra M."/>
            <person name="Detter J.C."/>
            <person name="Tapia R."/>
            <person name="Han C."/>
            <person name="Land M."/>
            <person name="Hauser L."/>
            <person name="Markowitz V."/>
            <person name="Cheng J.-F."/>
            <person name="Hugenholtz P."/>
            <person name="Woyke T."/>
            <person name="Wu D."/>
            <person name="Tindall B."/>
            <person name="Faehrich R."/>
            <person name="Brambilla E."/>
            <person name="Klenk H.-P."/>
            <person name="Eisen J.A."/>
        </authorList>
    </citation>
    <scope>NUCLEOTIDE SEQUENCE [LARGE SCALE GENOMIC DNA]</scope>
    <source>
        <strain evidence="2">ATCC 29530 / DSM 19594 / LMG 11500 / NCIMB 11436 / LSU 4</strain>
    </source>
</reference>
<dbReference type="Proteomes" id="UP000000493">
    <property type="component" value="Chromosome"/>
</dbReference>
<dbReference type="SUPFAM" id="SSF51126">
    <property type="entry name" value="Pectin lyase-like"/>
    <property type="match status" value="1"/>
</dbReference>
<sequence length="346" mass="37023">MKTTTKTSTSKAHFFALELLILLITTTLTFAQNVIRVQNGQNIQNVIDNVTTTAGSVLVLDPGSYEGFEVRKRVSIIGSGSFGTNASSITGRVSFTRNNNSNSDNSLITGCSIESIQVEQNNIIIQRCRINTVFTGVNIENVNNCKVFQCFIVGSIGIAGAASNFTIQNNIIQTIISIPFTTGAASGKIVYNTVGLSDRCDPISSRATINGITVSNNIFISRIACDNRDARTNFQTNFFAKFNNNIVRQGNYQSADPSNKFLNVENMAQVLFVTASTSVDGQYILSVNSPAKGAGEGGTDCGAFGGSEPYLTGGSPIGPIIEDIQVPSTARQNETIQVKLKAKVQN</sequence>
<accession>A0A7U3ZK62</accession>
<dbReference type="EMBL" id="CP002859">
    <property type="protein sequence ID" value="AEI48670.1"/>
    <property type="molecule type" value="Genomic_DNA"/>
</dbReference>
<keyword evidence="2" id="KW-1185">Reference proteome</keyword>
<proteinExistence type="predicted"/>
<evidence type="ECO:0000313" key="1">
    <source>
        <dbReference type="EMBL" id="AEI48670.1"/>
    </source>
</evidence>
<protein>
    <recommendedName>
        <fullName evidence="3">Right handed beta helix domain-containing protein</fullName>
    </recommendedName>
</protein>
<reference evidence="1 2" key="2">
    <citation type="journal article" date="2012" name="Stand. Genomic Sci.">
        <title>Complete genome sequence of the aquatic bacterium Runella slithyformis type strain (LSU 4(T)).</title>
        <authorList>
            <person name="Copeland A."/>
            <person name="Zhang X."/>
            <person name="Misra M."/>
            <person name="Lapidus A."/>
            <person name="Nolan M."/>
            <person name="Lucas S."/>
            <person name="Deshpande S."/>
            <person name="Cheng J.F."/>
            <person name="Tapia R."/>
            <person name="Goodwin L.A."/>
            <person name="Pitluck S."/>
            <person name="Liolios K."/>
            <person name="Pagani I."/>
            <person name="Ivanova N."/>
            <person name="Mikhailova N."/>
            <person name="Pati A."/>
            <person name="Chen A."/>
            <person name="Palaniappan K."/>
            <person name="Land M."/>
            <person name="Hauser L."/>
            <person name="Pan C."/>
            <person name="Jeffries C.D."/>
            <person name="Detter J.C."/>
            <person name="Brambilla E.M."/>
            <person name="Rohde M."/>
            <person name="Djao O.D."/>
            <person name="Goker M."/>
            <person name="Sikorski J."/>
            <person name="Tindall B.J."/>
            <person name="Woyke T."/>
            <person name="Bristow J."/>
            <person name="Eisen J.A."/>
            <person name="Markowitz V."/>
            <person name="Hugenholtz P."/>
            <person name="Kyrpides N.C."/>
            <person name="Klenk H.P."/>
            <person name="Mavromatis K."/>
        </authorList>
    </citation>
    <scope>NUCLEOTIDE SEQUENCE [LARGE SCALE GENOMIC DNA]</scope>
    <source>
        <strain evidence="2">ATCC 29530 / DSM 19594 / LMG 11500 / NCIMB 11436 / LSU 4</strain>
    </source>
</reference>
<dbReference type="AlphaFoldDB" id="A0A7U3ZK62"/>
<organism evidence="1 2">
    <name type="scientific">Runella slithyformis (strain ATCC 29530 / DSM 19594 / LMG 11500 / NCIMB 11436 / LSU 4)</name>
    <dbReference type="NCBI Taxonomy" id="761193"/>
    <lineage>
        <taxon>Bacteria</taxon>
        <taxon>Pseudomonadati</taxon>
        <taxon>Bacteroidota</taxon>
        <taxon>Cytophagia</taxon>
        <taxon>Cytophagales</taxon>
        <taxon>Spirosomataceae</taxon>
        <taxon>Runella</taxon>
    </lineage>
</organism>
<dbReference type="KEGG" id="rsi:Runsl_2258"/>
<dbReference type="InterPro" id="IPR011050">
    <property type="entry name" value="Pectin_lyase_fold/virulence"/>
</dbReference>
<evidence type="ECO:0008006" key="3">
    <source>
        <dbReference type="Google" id="ProtNLM"/>
    </source>
</evidence>